<sequence length="321" mass="37984">MSRIFLPKISQKWAGITRQYYISQILYMVCDTKIHKTTNLLYTQMELPETETYTIKAGGANFVVQKSVFMYHFGKGPADEILNIGGDDISVEFKYNKLNPTLVELQWFHNDEQTYTENDEDECTTNLFYVAVQILKLYTPVNHITFVDNSHFLCILPDNSKVKTHLAHYYFLFHNGKTWYHDKLGAYPFHTEDRKRYESYVKNFTDPNMKPPTFCFNNDDLSQLFSPLWHETKTWKEFIHKIKDLPNICQKAYPWYYRAANVLMNGYAMPETWCIDANRLQFTPIPFERIPDTIRKKNYVPDTAICLDYPIPSVCRNLKYL</sequence>
<evidence type="ECO:0000313" key="1">
    <source>
        <dbReference type="EMBL" id="QHT17912.1"/>
    </source>
</evidence>
<accession>A0A6C0DNK1</accession>
<dbReference type="AlphaFoldDB" id="A0A6C0DNK1"/>
<dbReference type="EMBL" id="MN739646">
    <property type="protein sequence ID" value="QHT17912.1"/>
    <property type="molecule type" value="Genomic_DNA"/>
</dbReference>
<name>A0A6C0DNK1_9ZZZZ</name>
<protein>
    <submittedName>
        <fullName evidence="1">Uncharacterized protein</fullName>
    </submittedName>
</protein>
<reference evidence="1" key="1">
    <citation type="journal article" date="2020" name="Nature">
        <title>Giant virus diversity and host interactions through global metagenomics.</title>
        <authorList>
            <person name="Schulz F."/>
            <person name="Roux S."/>
            <person name="Paez-Espino D."/>
            <person name="Jungbluth S."/>
            <person name="Walsh D.A."/>
            <person name="Denef V.J."/>
            <person name="McMahon K.D."/>
            <person name="Konstantinidis K.T."/>
            <person name="Eloe-Fadrosh E.A."/>
            <person name="Kyrpides N.C."/>
            <person name="Woyke T."/>
        </authorList>
    </citation>
    <scope>NUCLEOTIDE SEQUENCE</scope>
    <source>
        <strain evidence="1">GVMAG-M-3300023174-3</strain>
    </source>
</reference>
<organism evidence="1">
    <name type="scientific">viral metagenome</name>
    <dbReference type="NCBI Taxonomy" id="1070528"/>
    <lineage>
        <taxon>unclassified sequences</taxon>
        <taxon>metagenomes</taxon>
        <taxon>organismal metagenomes</taxon>
    </lineage>
</organism>
<proteinExistence type="predicted"/>